<name>A0A9W4TRJ3_9PROT</name>
<evidence type="ECO:0000313" key="4">
    <source>
        <dbReference type="Proteomes" id="UP001154255"/>
    </source>
</evidence>
<evidence type="ECO:0000313" key="5">
    <source>
        <dbReference type="Proteomes" id="UP001154259"/>
    </source>
</evidence>
<evidence type="ECO:0000313" key="2">
    <source>
        <dbReference type="EMBL" id="CAI3959220.1"/>
    </source>
</evidence>
<dbReference type="EMBL" id="CAMXCM010000013">
    <property type="protein sequence ID" value="CAI3959220.1"/>
    <property type="molecule type" value="Genomic_DNA"/>
</dbReference>
<feature type="domain" description="Antirepressor protein C-terminal" evidence="1">
    <location>
        <begin position="138"/>
        <end position="242"/>
    </location>
</feature>
<proteinExistence type="predicted"/>
<dbReference type="Pfam" id="PF03374">
    <property type="entry name" value="ANT"/>
    <property type="match status" value="1"/>
</dbReference>
<dbReference type="EMBL" id="CAMXCS010000013">
    <property type="protein sequence ID" value="CAI3960865.1"/>
    <property type="molecule type" value="Genomic_DNA"/>
</dbReference>
<dbReference type="Proteomes" id="UP001154259">
    <property type="component" value="Unassembled WGS sequence"/>
</dbReference>
<dbReference type="Proteomes" id="UP001154255">
    <property type="component" value="Unassembled WGS sequence"/>
</dbReference>
<sequence length="245" mass="27852">MFIMNNNTNHDNNSSSLINPVVHEGELRILDIDLAQRLGFERPRDIRKLISRYTNELDRMGTRATVERVINGGKAKEFYLNRKQAIFITAKSETKEATEITIEIIERFEAYERGEINQFRIPQTLSEALRLAADQAETINVLKPKADALDLIATSDGMFSPTEAAKILQIRRKDLFAYLHLNGWTFRWHGNGKWTAYSDKVKSGDLFMKVTTFDGNDGAPKTVEDLKITPKGLAKLSKIFSKESV</sequence>
<dbReference type="InterPro" id="IPR005039">
    <property type="entry name" value="Ant_C"/>
</dbReference>
<evidence type="ECO:0000313" key="3">
    <source>
        <dbReference type="EMBL" id="CAI3960865.1"/>
    </source>
</evidence>
<comment type="caution">
    <text evidence="2">The sequence shown here is derived from an EMBL/GenBank/DDBJ whole genome shotgun (WGS) entry which is preliminary data.</text>
</comment>
<reference evidence="2" key="1">
    <citation type="submission" date="2022-10" db="EMBL/GenBank/DDBJ databases">
        <authorList>
            <person name="Botero Cardona J."/>
        </authorList>
    </citation>
    <scope>NUCLEOTIDE SEQUENCE</scope>
    <source>
        <strain evidence="2">LMG 31819</strain>
        <strain evidence="3">R-53529</strain>
    </source>
</reference>
<accession>A0A9W4TRJ3</accession>
<dbReference type="Pfam" id="PF09669">
    <property type="entry name" value="Phage_pRha"/>
    <property type="match status" value="1"/>
</dbReference>
<dbReference type="GO" id="GO:0003677">
    <property type="term" value="F:DNA binding"/>
    <property type="evidence" value="ECO:0007669"/>
    <property type="project" value="InterPro"/>
</dbReference>
<organism evidence="2 4">
    <name type="scientific">Commensalibacter communis</name>
    <dbReference type="NCBI Taxonomy" id="2972786"/>
    <lineage>
        <taxon>Bacteria</taxon>
        <taxon>Pseudomonadati</taxon>
        <taxon>Pseudomonadota</taxon>
        <taxon>Alphaproteobacteria</taxon>
        <taxon>Acetobacterales</taxon>
        <taxon>Acetobacteraceae</taxon>
    </lineage>
</organism>
<dbReference type="InterPro" id="IPR014054">
    <property type="entry name" value="Phage_regulatory_Rha"/>
</dbReference>
<dbReference type="AlphaFoldDB" id="A0A9W4TRJ3"/>
<evidence type="ECO:0000259" key="1">
    <source>
        <dbReference type="Pfam" id="PF03374"/>
    </source>
</evidence>
<protein>
    <submittedName>
        <fullName evidence="2">KilAC domain (KilAC)</fullName>
    </submittedName>
</protein>
<gene>
    <name evidence="3" type="ORF">R53529_LOCUS2307</name>
    <name evidence="2" type="ORF">R53530_LOCUS2320</name>
</gene>
<keyword evidence="5" id="KW-1185">Reference proteome</keyword>